<organism evidence="3">
    <name type="scientific">Ignisphaera aggregans</name>
    <dbReference type="NCBI Taxonomy" id="334771"/>
    <lineage>
        <taxon>Archaea</taxon>
        <taxon>Thermoproteota</taxon>
        <taxon>Thermoprotei</taxon>
        <taxon>Desulfurococcales</taxon>
        <taxon>Desulfurococcaceae</taxon>
        <taxon>Ignisphaera</taxon>
    </lineage>
</organism>
<dbReference type="EMBL" id="DTBZ01000076">
    <property type="protein sequence ID" value="HGQ18028.1"/>
    <property type="molecule type" value="Genomic_DNA"/>
</dbReference>
<sequence>MIFSRGQSEYIAAVIAVVSMVLLGMLYINAIEGLHREADLSIKKIAALREELEIAYDRNSHTLSIEGNGRPLYIVYILDGELHIDRTNTTDSRIDLATLPKYRELVEDNKTIDRICIITYSQNMFCTKNSRPMSMANNSVTLTASISKCTVMLSRYLSDSDLFTLLESYYTYNCSATSYPISSIGFTAVFSFSGSDIIYTVTGADGSVWGSGSIPFSSLPTNSYILLGSKSFVYSLGVADLVVDVYVYYSFPEVGTAVDTGGRSVAYVWPVPRIYIVQRLIHRGYLFAVSSRASCTSLPCYLLYALRDYVDYPWQSWSGDYGWWLRFSPTSVVDRTVGVYDNYIGRSTVYADYRVSATGINVTVNGANNLYCYSRIDQLHRDETALSIVLGSADLSSYGRWLPKDFFTPPSPTTPSVFATYVKRAMSVYNVSSASFYIYSYFYDGRLYQVYLDYTDPAAHRISIQLRYDSSRPLYLFVLDVIGK</sequence>
<evidence type="ECO:0000256" key="1">
    <source>
        <dbReference type="SAM" id="Phobius"/>
    </source>
</evidence>
<evidence type="ECO:0000313" key="3">
    <source>
        <dbReference type="EMBL" id="HGQ18028.1"/>
    </source>
</evidence>
<feature type="transmembrane region" description="Helical" evidence="1">
    <location>
        <begin position="12"/>
        <end position="31"/>
    </location>
</feature>
<accession>A0A7J3JPM5</accession>
<dbReference type="EMBL" id="DTAI01000093">
    <property type="protein sequence ID" value="HGN36567.1"/>
    <property type="molecule type" value="Genomic_DNA"/>
</dbReference>
<gene>
    <name evidence="2" type="ORF">ENT87_03340</name>
    <name evidence="3" type="ORF">ENU30_03475</name>
</gene>
<keyword evidence="1" id="KW-0812">Transmembrane</keyword>
<evidence type="ECO:0000313" key="2">
    <source>
        <dbReference type="EMBL" id="HGN36567.1"/>
    </source>
</evidence>
<name>A0A7J3JPM5_9CREN</name>
<dbReference type="AlphaFoldDB" id="A0A7J3JPM5"/>
<proteinExistence type="predicted"/>
<reference evidence="3" key="1">
    <citation type="journal article" date="2020" name="mSystems">
        <title>Genome- and Community-Level Interaction Insights into Carbon Utilization and Element Cycling Functions of Hydrothermarchaeota in Hydrothermal Sediment.</title>
        <authorList>
            <person name="Zhou Z."/>
            <person name="Liu Y."/>
            <person name="Xu W."/>
            <person name="Pan J."/>
            <person name="Luo Z.H."/>
            <person name="Li M."/>
        </authorList>
    </citation>
    <scope>NUCLEOTIDE SEQUENCE [LARGE SCALE GENOMIC DNA]</scope>
    <source>
        <strain evidence="2">SpSt-618</strain>
        <strain evidence="3">SpSt-657</strain>
    </source>
</reference>
<comment type="caution">
    <text evidence="3">The sequence shown here is derived from an EMBL/GenBank/DDBJ whole genome shotgun (WGS) entry which is preliminary data.</text>
</comment>
<protein>
    <submittedName>
        <fullName evidence="3">Uncharacterized protein</fullName>
    </submittedName>
</protein>
<keyword evidence="1" id="KW-0472">Membrane</keyword>
<keyword evidence="1" id="KW-1133">Transmembrane helix</keyword>